<dbReference type="SUPFAM" id="SSF64518">
    <property type="entry name" value="Phase 1 flagellin"/>
    <property type="match status" value="1"/>
</dbReference>
<evidence type="ECO:0000259" key="9">
    <source>
        <dbReference type="Pfam" id="PF22638"/>
    </source>
</evidence>
<dbReference type="PANTHER" id="PTHR30033">
    <property type="entry name" value="FLAGELLAR HOOK-ASSOCIATED PROTEIN 1"/>
    <property type="match status" value="1"/>
</dbReference>
<feature type="domain" description="Flagellar hook-associated protein FlgK helical" evidence="9">
    <location>
        <begin position="93"/>
        <end position="327"/>
    </location>
</feature>
<proteinExistence type="inferred from homology"/>
<sequence>MADMLTIGTLATSTFKRALDVTSHNVANVTTEGYSRQRAEIVSNTPNVVGSAFLGGGSAVSTIERINADYIQRQLYGSSAMLERYDASYSLATQVEGIVAGNDDGVKDFMQRYFDSLQTLAANPTSSVSRQLLLDEAGNLQSHVSNLSSVLNDLEVQTNNQITDLGKEINSRLESIQEINNQVSRALAVGTQPPNDLLDQRDQAILELSQYIDIKTFPQDDGSIDVHAGGGKIPLITSNTLTKLEVAASPFQDEGRVEVYAFIGGDRRVVSDKITGGQLGGVLDFRTEMLDRAQNDLGLTLNGMVASMNWQHYQGYDINGEAGGDLFAPLSVDALNNRNNTGVEDGENFVISFNPNYDGVTAGTQPPYTGTLGVDVDGQPATYGDKKALLDNAITQIGNFASREYEIRFDGTDYQFYDHKSKELLTPLEQPAGSNRFQLDGLEFDLSASLGSDVGDVFLVKPHQAILDSFEVALRDPEKLATRGQSPVETGAFTGTSGAPLTDSSPPEAAAYGDNTNMANMASLQTKEILFSDDNGVASSTLLGGYSIMASNVGLYVRGNDIQLTAQENVYQQLVDRRDSLSGVSLDEEAANLLRFQQAYEASAQIISTSQSLFQTLLSVVRG</sequence>
<dbReference type="Pfam" id="PF22638">
    <property type="entry name" value="FlgK_D1"/>
    <property type="match status" value="1"/>
</dbReference>
<keyword evidence="11" id="KW-1185">Reference proteome</keyword>
<evidence type="ECO:0000313" key="11">
    <source>
        <dbReference type="Proteomes" id="UP000501726"/>
    </source>
</evidence>
<dbReference type="NCBIfam" id="TIGR02492">
    <property type="entry name" value="flgK_ends"/>
    <property type="match status" value="1"/>
</dbReference>
<dbReference type="GO" id="GO:0044780">
    <property type="term" value="P:bacterial-type flagellum assembly"/>
    <property type="evidence" value="ECO:0007669"/>
    <property type="project" value="InterPro"/>
</dbReference>
<feature type="region of interest" description="Disordered" evidence="7">
    <location>
        <begin position="481"/>
        <end position="508"/>
    </location>
</feature>
<comment type="similarity">
    <text evidence="3">Belongs to the flagella basal body rod proteins family.</text>
</comment>
<evidence type="ECO:0000256" key="5">
    <source>
        <dbReference type="ARBA" id="ARBA00022525"/>
    </source>
</evidence>
<dbReference type="RefSeq" id="WP_173271296.1">
    <property type="nucleotide sequence ID" value="NZ_AP021889.1"/>
</dbReference>
<evidence type="ECO:0000256" key="1">
    <source>
        <dbReference type="ARBA" id="ARBA00004365"/>
    </source>
</evidence>
<dbReference type="GO" id="GO:0005576">
    <property type="term" value="C:extracellular region"/>
    <property type="evidence" value="ECO:0007669"/>
    <property type="project" value="UniProtKB-SubCell"/>
</dbReference>
<dbReference type="Pfam" id="PF06429">
    <property type="entry name" value="Flg_bbr_C"/>
    <property type="match status" value="1"/>
</dbReference>
<dbReference type="Proteomes" id="UP000501726">
    <property type="component" value="Chromosome"/>
</dbReference>
<evidence type="ECO:0000256" key="3">
    <source>
        <dbReference type="ARBA" id="ARBA00009677"/>
    </source>
</evidence>
<dbReference type="PANTHER" id="PTHR30033:SF1">
    <property type="entry name" value="FLAGELLAR HOOK-ASSOCIATED PROTEIN 1"/>
    <property type="match status" value="1"/>
</dbReference>
<protein>
    <recommendedName>
        <fullName evidence="4">Flagellar hook-associated protein 1</fullName>
    </recommendedName>
</protein>
<dbReference type="InterPro" id="IPR002371">
    <property type="entry name" value="FlgK"/>
</dbReference>
<name>A0A6F8PU21_9GAMM</name>
<evidence type="ECO:0000313" key="10">
    <source>
        <dbReference type="EMBL" id="BBP45514.1"/>
    </source>
</evidence>
<dbReference type="InterPro" id="IPR010930">
    <property type="entry name" value="Flg_bb/hook_C_dom"/>
</dbReference>
<evidence type="ECO:0000256" key="4">
    <source>
        <dbReference type="ARBA" id="ARBA00016244"/>
    </source>
</evidence>
<evidence type="ECO:0000259" key="8">
    <source>
        <dbReference type="Pfam" id="PF06429"/>
    </source>
</evidence>
<evidence type="ECO:0000256" key="6">
    <source>
        <dbReference type="ARBA" id="ARBA00023143"/>
    </source>
</evidence>
<accession>A0A6F8PU21</accession>
<keyword evidence="5" id="KW-0964">Secreted</keyword>
<comment type="subcellular location">
    <subcellularLocation>
        <location evidence="1">Bacterial flagellum</location>
    </subcellularLocation>
    <subcellularLocation>
        <location evidence="2">Secreted</location>
    </subcellularLocation>
</comment>
<reference evidence="11" key="1">
    <citation type="submission" date="2019-11" db="EMBL/GenBank/DDBJ databases">
        <title>Isolation and characterization of two novel species in the genus Thiomicrorhabdus.</title>
        <authorList>
            <person name="Mochizuki J."/>
            <person name="Kojima H."/>
            <person name="Fukui M."/>
        </authorList>
    </citation>
    <scope>NUCLEOTIDE SEQUENCE [LARGE SCALE GENOMIC DNA]</scope>
    <source>
        <strain evidence="11">aks77</strain>
    </source>
</reference>
<feature type="domain" description="Flagellar basal-body/hook protein C-terminal" evidence="8">
    <location>
        <begin position="582"/>
        <end position="619"/>
    </location>
</feature>
<evidence type="ECO:0000256" key="2">
    <source>
        <dbReference type="ARBA" id="ARBA00004613"/>
    </source>
</evidence>
<dbReference type="GO" id="GO:0009424">
    <property type="term" value="C:bacterial-type flagellum hook"/>
    <property type="evidence" value="ECO:0007669"/>
    <property type="project" value="InterPro"/>
</dbReference>
<feature type="compositionally biased region" description="Polar residues" evidence="7">
    <location>
        <begin position="483"/>
        <end position="505"/>
    </location>
</feature>
<gene>
    <name evidence="10" type="ORF">THMIRHAS_08870</name>
</gene>
<evidence type="ECO:0000256" key="7">
    <source>
        <dbReference type="SAM" id="MobiDB-lite"/>
    </source>
</evidence>
<dbReference type="KEGG" id="tse:THMIRHAS_08870"/>
<dbReference type="AlphaFoldDB" id="A0A6F8PU21"/>
<dbReference type="InterPro" id="IPR053927">
    <property type="entry name" value="FlgK_helical"/>
</dbReference>
<keyword evidence="6" id="KW-0975">Bacterial flagellum</keyword>
<organism evidence="10 11">
    <name type="scientific">Thiosulfatimonas sediminis</name>
    <dbReference type="NCBI Taxonomy" id="2675054"/>
    <lineage>
        <taxon>Bacteria</taxon>
        <taxon>Pseudomonadati</taxon>
        <taxon>Pseudomonadota</taxon>
        <taxon>Gammaproteobacteria</taxon>
        <taxon>Thiotrichales</taxon>
        <taxon>Piscirickettsiaceae</taxon>
        <taxon>Thiosulfatimonas</taxon>
    </lineage>
</organism>
<dbReference type="EMBL" id="AP021889">
    <property type="protein sequence ID" value="BBP45514.1"/>
    <property type="molecule type" value="Genomic_DNA"/>
</dbReference>
<dbReference type="GO" id="GO:0005198">
    <property type="term" value="F:structural molecule activity"/>
    <property type="evidence" value="ECO:0007669"/>
    <property type="project" value="InterPro"/>
</dbReference>